<evidence type="ECO:0000313" key="5">
    <source>
        <dbReference type="EMBL" id="KAF4389870.1"/>
    </source>
</evidence>
<evidence type="ECO:0008006" key="8">
    <source>
        <dbReference type="Google" id="ProtNLM"/>
    </source>
</evidence>
<dbReference type="AlphaFoldDB" id="A0A7J6H5R7"/>
<dbReference type="Pfam" id="PF03372">
    <property type="entry name" value="Exo_endo_phos"/>
    <property type="match status" value="1"/>
</dbReference>
<evidence type="ECO:0000313" key="7">
    <source>
        <dbReference type="Proteomes" id="UP000583929"/>
    </source>
</evidence>
<keyword evidence="7" id="KW-1185">Reference proteome</keyword>
<dbReference type="Proteomes" id="UP000525078">
    <property type="component" value="Unassembled WGS sequence"/>
</dbReference>
<comment type="caution">
    <text evidence="5">The sequence shown here is derived from an EMBL/GenBank/DDBJ whole genome shotgun (WGS) entry which is preliminary data.</text>
</comment>
<proteinExistence type="predicted"/>
<dbReference type="CDD" id="cd06222">
    <property type="entry name" value="RNase_H_like"/>
    <property type="match status" value="1"/>
</dbReference>
<dbReference type="InterPro" id="IPR002156">
    <property type="entry name" value="RNaseH_domain"/>
</dbReference>
<dbReference type="SUPFAM" id="SSF56219">
    <property type="entry name" value="DNase I-like"/>
    <property type="match status" value="1"/>
</dbReference>
<feature type="compositionally biased region" description="Basic and acidic residues" evidence="1">
    <location>
        <begin position="104"/>
        <end position="119"/>
    </location>
</feature>
<evidence type="ECO:0000259" key="3">
    <source>
        <dbReference type="Pfam" id="PF13456"/>
    </source>
</evidence>
<dbReference type="Gene3D" id="3.60.10.10">
    <property type="entry name" value="Endonuclease/exonuclease/phosphatase"/>
    <property type="match status" value="1"/>
</dbReference>
<dbReference type="GO" id="GO:0003677">
    <property type="term" value="F:DNA binding"/>
    <property type="evidence" value="ECO:0007669"/>
    <property type="project" value="InterPro"/>
</dbReference>
<dbReference type="Pfam" id="PF13456">
    <property type="entry name" value="RVT_3"/>
    <property type="match status" value="1"/>
</dbReference>
<dbReference type="EMBL" id="JAATIP010000174">
    <property type="protein sequence ID" value="KAF4363598.1"/>
    <property type="molecule type" value="Genomic_DNA"/>
</dbReference>
<sequence>MNQTLPGIGEICPIEDTANLVVKKLPANLPIPASTAVEPENDSSSGVPSVTVQAADKGEGQEPGSDAVIQNDTSYNGQFISSSAQDQPGKNASKGNGTPNLSKESNEKDSKSMEFESGPKKRKALDGILIGPSPLKYNDQESTMGDSNLSPLTSNQSSKDIKDPSPVIAVESGFSPGSVEDAKIKRKRGRPVSIRTEKSANEEEGQVSTQRRRGRPAKANPTVGVKPNVFKRNQKRSATKQQQTIKAHWDNEMFDLTVDLDNHFVLNKVIGIISSDPPERPWIIMGIYGPPSFGEKEEFWKKVGEYIDHCNFPLLLMGDLNGTLKDGENLNYANASNTTRYSFDLRRMVHRTGLVDLGYTGVKFTWFKKSMDPSVGSSLKRARLDRAMASTDWRVDWPNAIVSHLTATSSDHNPILLDTLGGKFCTKPQFKYEMMWERDPRVFWVVKRAWIEKGHQHPMVNLYRKIKHTKDHLTKWNKEQFKKLSVQINEARVTLKWKPKNEKRGHLRTSEAGWWNCCTDVSIQHNQSFGAAVFRDEQDRVVAIFAERLSATNPLLAEATILTNAAEFAREHLKGKVAFQCDNEVVVANCSITCNTNQFIDIVGAINQFKNTVRLLDDFKISKIDRTYNFLAHNSAKWAAAVGATGVLDLGVMDEKVFSDVQEWNPD</sequence>
<protein>
    <recommendedName>
        <fullName evidence="8">RNase H type-1 domain-containing protein</fullName>
    </recommendedName>
</protein>
<organism evidence="5 7">
    <name type="scientific">Cannabis sativa</name>
    <name type="common">Hemp</name>
    <name type="synonym">Marijuana</name>
    <dbReference type="NCBI Taxonomy" id="3483"/>
    <lineage>
        <taxon>Eukaryota</taxon>
        <taxon>Viridiplantae</taxon>
        <taxon>Streptophyta</taxon>
        <taxon>Embryophyta</taxon>
        <taxon>Tracheophyta</taxon>
        <taxon>Spermatophyta</taxon>
        <taxon>Magnoliopsida</taxon>
        <taxon>eudicotyledons</taxon>
        <taxon>Gunneridae</taxon>
        <taxon>Pentapetalae</taxon>
        <taxon>rosids</taxon>
        <taxon>fabids</taxon>
        <taxon>Rosales</taxon>
        <taxon>Cannabaceae</taxon>
        <taxon>Cannabis</taxon>
    </lineage>
</organism>
<dbReference type="InterPro" id="IPR036691">
    <property type="entry name" value="Endo/exonu/phosph_ase_sf"/>
</dbReference>
<dbReference type="InterPro" id="IPR044730">
    <property type="entry name" value="RNase_H-like_dom_plant"/>
</dbReference>
<evidence type="ECO:0000313" key="4">
    <source>
        <dbReference type="EMBL" id="KAF4363598.1"/>
    </source>
</evidence>
<feature type="domain" description="Endonuclease/exonuclease/phosphatase" evidence="2">
    <location>
        <begin position="282"/>
        <end position="412"/>
    </location>
</feature>
<accession>A0A7J6H5R7</accession>
<gene>
    <name evidence="4" type="ORF">F8388_002139</name>
    <name evidence="5" type="ORF">G4B88_024151</name>
</gene>
<feature type="compositionally biased region" description="Polar residues" evidence="1">
    <location>
        <begin position="42"/>
        <end position="52"/>
    </location>
</feature>
<reference evidence="6 7" key="1">
    <citation type="journal article" date="2020" name="bioRxiv">
        <title>Sequence and annotation of 42 cannabis genomes reveals extensive copy number variation in cannabinoid synthesis and pathogen resistance genes.</title>
        <authorList>
            <person name="Mckernan K.J."/>
            <person name="Helbert Y."/>
            <person name="Kane L.T."/>
            <person name="Ebling H."/>
            <person name="Zhang L."/>
            <person name="Liu B."/>
            <person name="Eaton Z."/>
            <person name="Mclaughlin S."/>
            <person name="Kingan S."/>
            <person name="Baybayan P."/>
            <person name="Concepcion G."/>
            <person name="Jordan M."/>
            <person name="Riva A."/>
            <person name="Barbazuk W."/>
            <person name="Harkins T."/>
        </authorList>
    </citation>
    <scope>NUCLEOTIDE SEQUENCE [LARGE SCALE GENOMIC DNA]</scope>
    <source>
        <strain evidence="6 7">cv. Jamaican Lion 4</strain>
        <strain evidence="5">Father</strain>
        <strain evidence="4">Mother</strain>
        <tissue evidence="5">Leaf</tissue>
    </source>
</reference>
<dbReference type="Gene3D" id="3.30.420.10">
    <property type="entry name" value="Ribonuclease H-like superfamily/Ribonuclease H"/>
    <property type="match status" value="1"/>
</dbReference>
<evidence type="ECO:0000256" key="1">
    <source>
        <dbReference type="SAM" id="MobiDB-lite"/>
    </source>
</evidence>
<dbReference type="PANTHER" id="PTHR33710">
    <property type="entry name" value="BNAC02G09200D PROTEIN"/>
    <property type="match status" value="1"/>
</dbReference>
<evidence type="ECO:0000259" key="2">
    <source>
        <dbReference type="Pfam" id="PF03372"/>
    </source>
</evidence>
<feature type="compositionally biased region" description="Polar residues" evidence="1">
    <location>
        <begin position="140"/>
        <end position="158"/>
    </location>
</feature>
<dbReference type="InterPro" id="IPR036397">
    <property type="entry name" value="RNaseH_sf"/>
</dbReference>
<dbReference type="EMBL" id="JAATIQ010000066">
    <property type="protein sequence ID" value="KAF4389870.1"/>
    <property type="molecule type" value="Genomic_DNA"/>
</dbReference>
<dbReference type="PANTHER" id="PTHR33710:SF77">
    <property type="entry name" value="DNASE I-LIKE SUPERFAMILY PROTEIN"/>
    <property type="match status" value="1"/>
</dbReference>
<evidence type="ECO:0000313" key="6">
    <source>
        <dbReference type="Proteomes" id="UP000525078"/>
    </source>
</evidence>
<dbReference type="SMART" id="SM00384">
    <property type="entry name" value="AT_hook"/>
    <property type="match status" value="2"/>
</dbReference>
<dbReference type="GO" id="GO:0004523">
    <property type="term" value="F:RNA-DNA hybrid ribonuclease activity"/>
    <property type="evidence" value="ECO:0007669"/>
    <property type="project" value="InterPro"/>
</dbReference>
<name>A0A7J6H5R7_CANSA</name>
<feature type="domain" description="RNase H type-1" evidence="3">
    <location>
        <begin position="522"/>
        <end position="639"/>
    </location>
</feature>
<dbReference type="Proteomes" id="UP000583929">
    <property type="component" value="Unassembled WGS sequence"/>
</dbReference>
<dbReference type="InterPro" id="IPR005135">
    <property type="entry name" value="Endo/exonuclease/phosphatase"/>
</dbReference>
<feature type="compositionally biased region" description="Polar residues" evidence="1">
    <location>
        <begin position="68"/>
        <end position="103"/>
    </location>
</feature>
<feature type="region of interest" description="Disordered" evidence="1">
    <location>
        <begin position="32"/>
        <end position="225"/>
    </location>
</feature>
<dbReference type="InterPro" id="IPR017956">
    <property type="entry name" value="AT_hook_DNA-bd_motif"/>
</dbReference>